<protein>
    <recommendedName>
        <fullName evidence="2">SWIM-type domain-containing protein</fullName>
    </recommendedName>
</protein>
<keyword evidence="4" id="KW-1185">Reference proteome</keyword>
<keyword evidence="1" id="KW-0863">Zinc-finger</keyword>
<accession>A0A161JN03</accession>
<feature type="domain" description="SWIM-type" evidence="2">
    <location>
        <begin position="110"/>
        <end position="152"/>
    </location>
</feature>
<dbReference type="EMBL" id="LN890657">
    <property type="protein sequence ID" value="CUS06453.1"/>
    <property type="molecule type" value="Genomic_DNA"/>
</dbReference>
<keyword evidence="1" id="KW-0479">Metal-binding</keyword>
<evidence type="ECO:0000259" key="2">
    <source>
        <dbReference type="PROSITE" id="PS50966"/>
    </source>
</evidence>
<evidence type="ECO:0000313" key="4">
    <source>
        <dbReference type="Proteomes" id="UP000215027"/>
    </source>
</evidence>
<organism evidence="3 4">
    <name type="scientific">Candidatus Promineifilum breve</name>
    <dbReference type="NCBI Taxonomy" id="1806508"/>
    <lineage>
        <taxon>Bacteria</taxon>
        <taxon>Bacillati</taxon>
        <taxon>Chloroflexota</taxon>
        <taxon>Ardenticatenia</taxon>
        <taxon>Candidatus Promineifilales</taxon>
        <taxon>Candidatus Promineifilaceae</taxon>
        <taxon>Candidatus Promineifilum</taxon>
    </lineage>
</organism>
<evidence type="ECO:0000313" key="3">
    <source>
        <dbReference type="EMBL" id="CUS06453.1"/>
    </source>
</evidence>
<reference evidence="3" key="1">
    <citation type="submission" date="2016-01" db="EMBL/GenBank/DDBJ databases">
        <authorList>
            <person name="Mcilroy J.S."/>
            <person name="Karst M S."/>
            <person name="Albertsen M."/>
        </authorList>
    </citation>
    <scope>NUCLEOTIDE SEQUENCE</scope>
    <source>
        <strain evidence="3">Cfx-K</strain>
        <plasmid evidence="3">III</plasmid>
    </source>
</reference>
<evidence type="ECO:0000256" key="1">
    <source>
        <dbReference type="PROSITE-ProRule" id="PRU00325"/>
    </source>
</evidence>
<dbReference type="GO" id="GO:0008270">
    <property type="term" value="F:zinc ion binding"/>
    <property type="evidence" value="ECO:0007669"/>
    <property type="project" value="UniProtKB-KW"/>
</dbReference>
<name>A0A161JN03_9CHLR</name>
<dbReference type="PROSITE" id="PS50966">
    <property type="entry name" value="ZF_SWIM"/>
    <property type="match status" value="1"/>
</dbReference>
<dbReference type="Proteomes" id="UP000215027">
    <property type="component" value="Plasmid III"/>
</dbReference>
<geneLocation type="plasmid" evidence="3 4">
    <name>III</name>
</geneLocation>
<dbReference type="InterPro" id="IPR007527">
    <property type="entry name" value="Znf_SWIM"/>
</dbReference>
<dbReference type="KEGG" id="pbf:CFX0092_P0053"/>
<gene>
    <name evidence="3" type="ORF">CFX0092_P0053</name>
</gene>
<keyword evidence="1" id="KW-0862">Zinc</keyword>
<dbReference type="AlphaFoldDB" id="A0A161JN03"/>
<proteinExistence type="predicted"/>
<keyword evidence="3" id="KW-0614">Plasmid</keyword>
<sequence>MSYIIRVCLVLSIVVSKQSLDNLVTSVYTRVYRNDRMQTKVRTPDMQAQMTYTAPPPLPMTAAEWAARIVVRHPALAQPVQKALALVEEGHVHAHDRRAEVVGSDGKNTYHLRYIEATGAWLCTCPAFLYRPHMIGQTAYCKHTLARAIAARADKHHHLRVTAIHRERNRHASSDEPWTKTPVAFFTDGRHETRHAITDDQYDQLAAIATDDDYHDHDYIAYNQPIQWHDVFSEDRA</sequence>